<dbReference type="GeneID" id="24831397"/>
<dbReference type="EMBL" id="CP009516">
    <property type="protein sequence ID" value="AKB78633.1"/>
    <property type="molecule type" value="Genomic_DNA"/>
</dbReference>
<dbReference type="RefSeq" id="WP_048139756.1">
    <property type="nucleotide sequence ID" value="NZ_BBCW01000055.1"/>
</dbReference>
<organism evidence="2 3">
    <name type="scientific">Methanosarcina horonobensis HB-1 = JCM 15518</name>
    <dbReference type="NCBI Taxonomy" id="1434110"/>
    <lineage>
        <taxon>Archaea</taxon>
        <taxon>Methanobacteriati</taxon>
        <taxon>Methanobacteriota</taxon>
        <taxon>Stenosarchaea group</taxon>
        <taxon>Methanomicrobia</taxon>
        <taxon>Methanosarcinales</taxon>
        <taxon>Methanosarcinaceae</taxon>
        <taxon>Methanosarcina</taxon>
    </lineage>
</organism>
<proteinExistence type="predicted"/>
<dbReference type="AlphaFoldDB" id="A0A0E3SGE8"/>
<dbReference type="Proteomes" id="UP000033101">
    <property type="component" value="Chromosome"/>
</dbReference>
<evidence type="ECO:0000256" key="1">
    <source>
        <dbReference type="SAM" id="Phobius"/>
    </source>
</evidence>
<keyword evidence="1" id="KW-0812">Transmembrane</keyword>
<dbReference type="KEGG" id="mhor:MSHOH_2150"/>
<evidence type="ECO:0000313" key="2">
    <source>
        <dbReference type="EMBL" id="AKB78633.1"/>
    </source>
</evidence>
<feature type="transmembrane region" description="Helical" evidence="1">
    <location>
        <begin position="7"/>
        <end position="29"/>
    </location>
</feature>
<dbReference type="STRING" id="1434110.MSHOH_2150"/>
<dbReference type="PATRIC" id="fig|1434110.4.peg.2740"/>
<evidence type="ECO:0000313" key="3">
    <source>
        <dbReference type="Proteomes" id="UP000033101"/>
    </source>
</evidence>
<keyword evidence="1" id="KW-1133">Transmembrane helix</keyword>
<name>A0A0E3SGE8_9EURY</name>
<accession>A0A0E3SGE8</accession>
<feature type="transmembrane region" description="Helical" evidence="1">
    <location>
        <begin position="49"/>
        <end position="76"/>
    </location>
</feature>
<keyword evidence="1" id="KW-0472">Membrane</keyword>
<gene>
    <name evidence="2" type="ORF">MSHOH_2150</name>
</gene>
<keyword evidence="3" id="KW-1185">Reference proteome</keyword>
<dbReference type="HOGENOM" id="CLU_2597736_0_0_2"/>
<reference evidence="2 3" key="1">
    <citation type="submission" date="2014-07" db="EMBL/GenBank/DDBJ databases">
        <title>Methanogenic archaea and the global carbon cycle.</title>
        <authorList>
            <person name="Henriksen J.R."/>
            <person name="Luke J."/>
            <person name="Reinhart S."/>
            <person name="Benedict M.N."/>
            <person name="Youngblut N.D."/>
            <person name="Metcalf M.E."/>
            <person name="Whitaker R.J."/>
            <person name="Metcalf W.W."/>
        </authorList>
    </citation>
    <scope>NUCLEOTIDE SEQUENCE [LARGE SCALE GENOMIC DNA]</scope>
    <source>
        <strain evidence="2 3">HB-1</strain>
    </source>
</reference>
<sequence length="79" mass="7970">MADITDGVIGMGIFVIVLAIVAMIISKIAPNVVGTDDVSNATIATIFSSGWAGLGLAAIGVVVFGAVLILGIVMALRRQ</sequence>
<protein>
    <submittedName>
        <fullName evidence="2">Uncharacterized protein</fullName>
    </submittedName>
</protein>